<keyword evidence="1" id="KW-0472">Membrane</keyword>
<dbReference type="EMBL" id="GGEC01074811">
    <property type="protein sequence ID" value="MBX55295.1"/>
    <property type="molecule type" value="Transcribed_RNA"/>
</dbReference>
<protein>
    <submittedName>
        <fullName evidence="2">Uncharacterized protein</fullName>
    </submittedName>
</protein>
<keyword evidence="1" id="KW-1133">Transmembrane helix</keyword>
<name>A0A2P2PKS7_RHIMU</name>
<feature type="transmembrane region" description="Helical" evidence="1">
    <location>
        <begin position="20"/>
        <end position="40"/>
    </location>
</feature>
<reference evidence="2" key="1">
    <citation type="submission" date="2018-02" db="EMBL/GenBank/DDBJ databases">
        <title>Rhizophora mucronata_Transcriptome.</title>
        <authorList>
            <person name="Meera S.P."/>
            <person name="Sreeshan A."/>
            <person name="Augustine A."/>
        </authorList>
    </citation>
    <scope>NUCLEOTIDE SEQUENCE</scope>
    <source>
        <tissue evidence="2">Leaf</tissue>
    </source>
</reference>
<evidence type="ECO:0000256" key="1">
    <source>
        <dbReference type="SAM" id="Phobius"/>
    </source>
</evidence>
<evidence type="ECO:0000313" key="2">
    <source>
        <dbReference type="EMBL" id="MBX55295.1"/>
    </source>
</evidence>
<sequence>MFVGDQNGKSCENSASSLSLSSISLMMHLFVPNLYFYTACQHS</sequence>
<accession>A0A2P2PKS7</accession>
<dbReference type="AlphaFoldDB" id="A0A2P2PKS7"/>
<keyword evidence="1" id="KW-0812">Transmembrane</keyword>
<proteinExistence type="predicted"/>
<organism evidence="2">
    <name type="scientific">Rhizophora mucronata</name>
    <name type="common">Asiatic mangrove</name>
    <dbReference type="NCBI Taxonomy" id="61149"/>
    <lineage>
        <taxon>Eukaryota</taxon>
        <taxon>Viridiplantae</taxon>
        <taxon>Streptophyta</taxon>
        <taxon>Embryophyta</taxon>
        <taxon>Tracheophyta</taxon>
        <taxon>Spermatophyta</taxon>
        <taxon>Magnoliopsida</taxon>
        <taxon>eudicotyledons</taxon>
        <taxon>Gunneridae</taxon>
        <taxon>Pentapetalae</taxon>
        <taxon>rosids</taxon>
        <taxon>fabids</taxon>
        <taxon>Malpighiales</taxon>
        <taxon>Rhizophoraceae</taxon>
        <taxon>Rhizophora</taxon>
    </lineage>
</organism>